<keyword evidence="3" id="KW-1185">Reference proteome</keyword>
<accession>A0AAU9RVX7</accession>
<proteinExistence type="predicted"/>
<feature type="compositionally biased region" description="Polar residues" evidence="1">
    <location>
        <begin position="396"/>
        <end position="407"/>
    </location>
</feature>
<sequence>MGCNLKEIVGFHGLCGTKPEVSERADLIWVTFSSTRTRLKTRKQTNDEIWDFNKDDRGVPFGVGRQSGEGAKVRGSGSTSRESLFELGAITGGTDIAHLLFSDDRQSLIRSQFKGKINQASPDLNGYQRYISVDNVVINLGLAVCDLRNQMITRSMWFQGRQLWQGVVQTGSESIRGKAKQALRLKTIVLRFDNTELITGYTRTHIGRCMNPGIQDINSLMLMLPQIWKVEDRVAGADLGMGHFQFDFDEEDDITAVLKWSHTILMDGWWCWFDGSHRWSQITHPLLPFGCPGGGTGVETIVLLHYERLHGFFRERFSLCHESACCPLLYPKRERAIESHFKEDKEDEGNSGGTSYKGALQGKEVAAGPTAEMKQTVGDSHKGKGKVTENREENASGCNPNSLTQPSAKKVRKELAFDEVGLEMDDLGQMIDQVIMANSLDATLDETKVWLACGVILVTLEESGNDQNVIKPPSKAGVKKKLFKGSLALGGGSRKLMHVVTPRKKGITADPKKGGE</sequence>
<feature type="compositionally biased region" description="Basic and acidic residues" evidence="1">
    <location>
        <begin position="379"/>
        <end position="394"/>
    </location>
</feature>
<feature type="region of interest" description="Disordered" evidence="1">
    <location>
        <begin position="340"/>
        <end position="407"/>
    </location>
</feature>
<feature type="non-terminal residue" evidence="2">
    <location>
        <position position="516"/>
    </location>
</feature>
<gene>
    <name evidence="2" type="ORF">TAV2_LOCUS10049</name>
</gene>
<protein>
    <submittedName>
        <fullName evidence="2">Uncharacterized protein</fullName>
    </submittedName>
</protein>
<dbReference type="AlphaFoldDB" id="A0AAU9RVX7"/>
<name>A0AAU9RVX7_THLAR</name>
<evidence type="ECO:0000313" key="3">
    <source>
        <dbReference type="Proteomes" id="UP000836841"/>
    </source>
</evidence>
<evidence type="ECO:0000313" key="2">
    <source>
        <dbReference type="EMBL" id="CAH2052294.1"/>
    </source>
</evidence>
<evidence type="ECO:0000256" key="1">
    <source>
        <dbReference type="SAM" id="MobiDB-lite"/>
    </source>
</evidence>
<reference evidence="2 3" key="1">
    <citation type="submission" date="2022-03" db="EMBL/GenBank/DDBJ databases">
        <authorList>
            <person name="Nunn A."/>
            <person name="Chopra R."/>
            <person name="Nunn A."/>
            <person name="Contreras Garrido A."/>
        </authorList>
    </citation>
    <scope>NUCLEOTIDE SEQUENCE [LARGE SCALE GENOMIC DNA]</scope>
</reference>
<dbReference type="Proteomes" id="UP000836841">
    <property type="component" value="Chromosome 3"/>
</dbReference>
<organism evidence="2 3">
    <name type="scientific">Thlaspi arvense</name>
    <name type="common">Field penny-cress</name>
    <dbReference type="NCBI Taxonomy" id="13288"/>
    <lineage>
        <taxon>Eukaryota</taxon>
        <taxon>Viridiplantae</taxon>
        <taxon>Streptophyta</taxon>
        <taxon>Embryophyta</taxon>
        <taxon>Tracheophyta</taxon>
        <taxon>Spermatophyta</taxon>
        <taxon>Magnoliopsida</taxon>
        <taxon>eudicotyledons</taxon>
        <taxon>Gunneridae</taxon>
        <taxon>Pentapetalae</taxon>
        <taxon>rosids</taxon>
        <taxon>malvids</taxon>
        <taxon>Brassicales</taxon>
        <taxon>Brassicaceae</taxon>
        <taxon>Thlaspideae</taxon>
        <taxon>Thlaspi</taxon>
    </lineage>
</organism>
<dbReference type="EMBL" id="OU466859">
    <property type="protein sequence ID" value="CAH2052294.1"/>
    <property type="molecule type" value="Genomic_DNA"/>
</dbReference>